<accession>A0A644ZPC5</accession>
<comment type="caution">
    <text evidence="2">The sequence shown here is derived from an EMBL/GenBank/DDBJ whole genome shotgun (WGS) entry which is preliminary data.</text>
</comment>
<reference evidence="2" key="1">
    <citation type="submission" date="2019-08" db="EMBL/GenBank/DDBJ databases">
        <authorList>
            <person name="Kucharzyk K."/>
            <person name="Murdoch R.W."/>
            <person name="Higgins S."/>
            <person name="Loffler F."/>
        </authorList>
    </citation>
    <scope>NUCLEOTIDE SEQUENCE</scope>
</reference>
<feature type="region of interest" description="Disordered" evidence="1">
    <location>
        <begin position="61"/>
        <end position="112"/>
    </location>
</feature>
<organism evidence="2">
    <name type="scientific">bioreactor metagenome</name>
    <dbReference type="NCBI Taxonomy" id="1076179"/>
    <lineage>
        <taxon>unclassified sequences</taxon>
        <taxon>metagenomes</taxon>
        <taxon>ecological metagenomes</taxon>
    </lineage>
</organism>
<dbReference type="AlphaFoldDB" id="A0A644ZPC5"/>
<protein>
    <submittedName>
        <fullName evidence="2">Uncharacterized protein</fullName>
    </submittedName>
</protein>
<evidence type="ECO:0000313" key="2">
    <source>
        <dbReference type="EMBL" id="MPM42692.1"/>
    </source>
</evidence>
<dbReference type="EMBL" id="VSSQ01009821">
    <property type="protein sequence ID" value="MPM42692.1"/>
    <property type="molecule type" value="Genomic_DNA"/>
</dbReference>
<proteinExistence type="predicted"/>
<sequence length="112" mass="12308">MGQGFKINVQHIRRVGGLWLGGGSGAGRGRIGDRTHRRGQGRQRLAVLPHRAQKQLLCVQPQGGGHAEGGHRKLGNEAALIQHPGREHAPGGLHHRQHRQRLHPRRKESKPG</sequence>
<name>A0A644ZPC5_9ZZZZ</name>
<evidence type="ECO:0000256" key="1">
    <source>
        <dbReference type="SAM" id="MobiDB-lite"/>
    </source>
</evidence>
<feature type="compositionally biased region" description="Basic residues" evidence="1">
    <location>
        <begin position="93"/>
        <end position="112"/>
    </location>
</feature>
<feature type="compositionally biased region" description="Gly residues" evidence="1">
    <location>
        <begin position="18"/>
        <end position="29"/>
    </location>
</feature>
<gene>
    <name evidence="2" type="ORF">SDC9_89361</name>
</gene>
<feature type="region of interest" description="Disordered" evidence="1">
    <location>
        <begin position="18"/>
        <end position="43"/>
    </location>
</feature>